<evidence type="ECO:0008006" key="5">
    <source>
        <dbReference type="Google" id="ProtNLM"/>
    </source>
</evidence>
<dbReference type="InParanoid" id="F0YH97"/>
<evidence type="ECO:0000256" key="2">
    <source>
        <dbReference type="SAM" id="SignalP"/>
    </source>
</evidence>
<evidence type="ECO:0000313" key="3">
    <source>
        <dbReference type="EMBL" id="EGB05407.1"/>
    </source>
</evidence>
<dbReference type="OrthoDB" id="204320at2759"/>
<gene>
    <name evidence="3" type="ORF">AURANDRAFT_66362</name>
</gene>
<feature type="signal peptide" evidence="2">
    <location>
        <begin position="1"/>
        <end position="19"/>
    </location>
</feature>
<protein>
    <recommendedName>
        <fullName evidence="5">Sulfotransferase domain-containing protein</fullName>
    </recommendedName>
</protein>
<feature type="chain" id="PRO_5003264636" description="Sulfotransferase domain-containing protein" evidence="2">
    <location>
        <begin position="20"/>
        <end position="721"/>
    </location>
</feature>
<dbReference type="Pfam" id="PF17784">
    <property type="entry name" value="Sulfotransfer_4"/>
    <property type="match status" value="1"/>
</dbReference>
<proteinExistence type="predicted"/>
<name>F0YH97_AURAN</name>
<dbReference type="AlphaFoldDB" id="F0YH97"/>
<keyword evidence="2" id="KW-0732">Signal</keyword>
<keyword evidence="4" id="KW-1185">Reference proteome</keyword>
<feature type="compositionally biased region" description="Basic residues" evidence="1">
    <location>
        <begin position="701"/>
        <end position="721"/>
    </location>
</feature>
<dbReference type="InterPro" id="IPR027417">
    <property type="entry name" value="P-loop_NTPase"/>
</dbReference>
<reference evidence="3 4" key="1">
    <citation type="journal article" date="2011" name="Proc. Natl. Acad. Sci. U.S.A.">
        <title>Niche of harmful alga Aureococcus anophagefferens revealed through ecogenomics.</title>
        <authorList>
            <person name="Gobler C.J."/>
            <person name="Berry D.L."/>
            <person name="Dyhrman S.T."/>
            <person name="Wilhelm S.W."/>
            <person name="Salamov A."/>
            <person name="Lobanov A.V."/>
            <person name="Zhang Y."/>
            <person name="Collier J.L."/>
            <person name="Wurch L.L."/>
            <person name="Kustka A.B."/>
            <person name="Dill B.D."/>
            <person name="Shah M."/>
            <person name="VerBerkmoes N.C."/>
            <person name="Kuo A."/>
            <person name="Terry A."/>
            <person name="Pangilinan J."/>
            <person name="Lindquist E.A."/>
            <person name="Lucas S."/>
            <person name="Paulsen I.T."/>
            <person name="Hattenrath-Lehmann T.K."/>
            <person name="Talmage S.C."/>
            <person name="Walker E.A."/>
            <person name="Koch F."/>
            <person name="Burson A.M."/>
            <person name="Marcoval M.A."/>
            <person name="Tang Y.Z."/>
            <person name="Lecleir G.R."/>
            <person name="Coyne K.J."/>
            <person name="Berg G.M."/>
            <person name="Bertrand E.M."/>
            <person name="Saito M.A."/>
            <person name="Gladyshev V.N."/>
            <person name="Grigoriev I.V."/>
        </authorList>
    </citation>
    <scope>NUCLEOTIDE SEQUENCE [LARGE SCALE GENOMIC DNA]</scope>
    <source>
        <strain evidence="4">CCMP 1984</strain>
    </source>
</reference>
<dbReference type="KEGG" id="aaf:AURANDRAFT_66362"/>
<dbReference type="Proteomes" id="UP000002729">
    <property type="component" value="Unassembled WGS sequence"/>
</dbReference>
<dbReference type="SUPFAM" id="SSF52540">
    <property type="entry name" value="P-loop containing nucleoside triphosphate hydrolases"/>
    <property type="match status" value="1"/>
</dbReference>
<feature type="region of interest" description="Disordered" evidence="1">
    <location>
        <begin position="689"/>
        <end position="721"/>
    </location>
</feature>
<dbReference type="PANTHER" id="PTHR36978:SF4">
    <property type="entry name" value="P-LOOP CONTAINING NUCLEOSIDE TRIPHOSPHATE HYDROLASE PROTEIN"/>
    <property type="match status" value="1"/>
</dbReference>
<evidence type="ECO:0000256" key="1">
    <source>
        <dbReference type="SAM" id="MobiDB-lite"/>
    </source>
</evidence>
<dbReference type="RefSeq" id="XP_009039792.1">
    <property type="nucleotide sequence ID" value="XM_009041544.1"/>
</dbReference>
<accession>F0YH97</accession>
<dbReference type="Gene3D" id="3.40.50.300">
    <property type="entry name" value="P-loop containing nucleotide triphosphate hydrolases"/>
    <property type="match status" value="1"/>
</dbReference>
<dbReference type="PANTHER" id="PTHR36978">
    <property type="entry name" value="P-LOOP CONTAINING NUCLEOTIDE TRIPHOSPHATE HYDROLASE"/>
    <property type="match status" value="1"/>
</dbReference>
<evidence type="ECO:0000313" key="4">
    <source>
        <dbReference type="Proteomes" id="UP000002729"/>
    </source>
</evidence>
<sequence length="721" mass="78184">MSRSVVVVVAWWLASPAAAKRWRAPEREPGLPLALVVGLPKMGTTSLRNYFHCSGYRASHMACSNGPHCGALGVRRGPDALGDQTRLFRKLCGDFDAFTQLDSVTTTGCVAPQVSHLAALVKALPSACFVLNTRPLDAWLASVRAHVTAHRYANWSMYDRMVANCPVHPRNGAGLAAWAARHVERATALVERARCGVVVDIEGDVRAVGARLAAKLNGTHARCWGQANARPRPPAPARRRLAAAAAGGRRAGARSRRRGPFEYGAAVDDARFAARPRLCRYRGAPASGAVALLSVASDLGYLFFHWPYVVNAAAYAARFGLAFHLWVGELPAALAASAGPICLRSRWREGAGFGGPNSNHYNKVLAAAALLDRPGVPGVLFRDVDMFAPAGGGGARDPRDLHEHGRVDAAFPCTSKIDRAAPRRKRGGPPRGFRLKSTKIALWYHTERPSLNYVFRRCAAFRFACGRQFVMPEVVHEGHTPRADGANATMAAQISASASPDAAQIAASPGGAVEDAALADYESEMRASREELLKKIARSSEDIAGRCRDAMEQSKENVSASLFDDEERARVVEAYAAKLKASREEMVAKVEAQQAEERRRLVEDLKADVSGVVDDVVAGLRDDLAGAYAAREAAAREAREASAKAALDAHAAEVQDFNRRQLAELRDAMARHRDDALARYERDMAAFRDDQLAELGPPGRGLRHGRRRPRRPRRARGARRL</sequence>
<organism evidence="4">
    <name type="scientific">Aureococcus anophagefferens</name>
    <name type="common">Harmful bloom alga</name>
    <dbReference type="NCBI Taxonomy" id="44056"/>
    <lineage>
        <taxon>Eukaryota</taxon>
        <taxon>Sar</taxon>
        <taxon>Stramenopiles</taxon>
        <taxon>Ochrophyta</taxon>
        <taxon>Pelagophyceae</taxon>
        <taxon>Pelagomonadales</taxon>
        <taxon>Pelagomonadaceae</taxon>
        <taxon>Aureococcus</taxon>
    </lineage>
</organism>
<dbReference type="GeneID" id="20225762"/>
<dbReference type="EMBL" id="GL833141">
    <property type="protein sequence ID" value="EGB05407.1"/>
    <property type="molecule type" value="Genomic_DNA"/>
</dbReference>
<dbReference type="InterPro" id="IPR040632">
    <property type="entry name" value="Sulfotransfer_4"/>
</dbReference>